<dbReference type="EMBL" id="NDYO01000006">
    <property type="protein sequence ID" value="OUT11308.1"/>
    <property type="molecule type" value="Genomic_DNA"/>
</dbReference>
<sequence length="62" mass="6843">MLKIKGGDVDANGNKITKVDLVHKWAADHSYDTAGFKGYSSIDQINGKTIHIQIDDKIQTDL</sequence>
<dbReference type="AlphaFoldDB" id="A0A1Y5MRX0"/>
<protein>
    <submittedName>
        <fullName evidence="1">Uncharacterized protein</fullName>
    </submittedName>
</protein>
<name>A0A1Y5MRX0_9BACT</name>
<organism evidence="1 2">
    <name type="scientific">Campylobacter concisus</name>
    <dbReference type="NCBI Taxonomy" id="199"/>
    <lineage>
        <taxon>Bacteria</taxon>
        <taxon>Pseudomonadati</taxon>
        <taxon>Campylobacterota</taxon>
        <taxon>Epsilonproteobacteria</taxon>
        <taxon>Campylobacterales</taxon>
        <taxon>Campylobacteraceae</taxon>
        <taxon>Campylobacter</taxon>
    </lineage>
</organism>
<comment type="caution">
    <text evidence="1">The sequence shown here is derived from an EMBL/GenBank/DDBJ whole genome shotgun (WGS) entry which is preliminary data.</text>
</comment>
<dbReference type="RefSeq" id="WP_087584609.1">
    <property type="nucleotide sequence ID" value="NZ_CABMKR010000006.1"/>
</dbReference>
<evidence type="ECO:0000313" key="2">
    <source>
        <dbReference type="Proteomes" id="UP000195967"/>
    </source>
</evidence>
<evidence type="ECO:0000313" key="1">
    <source>
        <dbReference type="EMBL" id="OUT11308.1"/>
    </source>
</evidence>
<proteinExistence type="predicted"/>
<gene>
    <name evidence="1" type="ORF">B9N62_04735</name>
</gene>
<accession>A0A1Y5MRX0</accession>
<reference evidence="1 2" key="1">
    <citation type="submission" date="2017-04" db="EMBL/GenBank/DDBJ databases">
        <title>Complete genome of Campylobacter concisus ATCC 33237T and draft genomes for an additional eight well characterized C. concisus strains.</title>
        <authorList>
            <person name="Cornelius A.J."/>
            <person name="Miller W.G."/>
            <person name="Lastovica A.J."/>
            <person name="On S.L."/>
            <person name="French N.P."/>
            <person name="Vandenberg O."/>
            <person name="Biggs P.J."/>
        </authorList>
    </citation>
    <scope>NUCLEOTIDE SEQUENCE [LARGE SCALE GENOMIC DNA]</scope>
    <source>
        <strain evidence="1 2">Lasto28.99</strain>
    </source>
</reference>
<dbReference type="Proteomes" id="UP000195967">
    <property type="component" value="Unassembled WGS sequence"/>
</dbReference>